<comment type="similarity">
    <text evidence="2 13">Belongs to the class-I aminoacyl-tRNA synthetase family.</text>
</comment>
<dbReference type="SUPFAM" id="SSF55186">
    <property type="entry name" value="ThrRS/AlaRS common domain"/>
    <property type="match status" value="1"/>
</dbReference>
<evidence type="ECO:0000256" key="8">
    <source>
        <dbReference type="ARBA" id="ARBA00022840"/>
    </source>
</evidence>
<evidence type="ECO:0000256" key="2">
    <source>
        <dbReference type="ARBA" id="ARBA00005594"/>
    </source>
</evidence>
<dbReference type="PANTHER" id="PTHR10055">
    <property type="entry name" value="TRYPTOPHANYL-TRNA SYNTHETASE"/>
    <property type="match status" value="1"/>
</dbReference>
<organism evidence="14 15">
    <name type="scientific">Cryptosporidium xiaoi</name>
    <dbReference type="NCBI Taxonomy" id="659607"/>
    <lineage>
        <taxon>Eukaryota</taxon>
        <taxon>Sar</taxon>
        <taxon>Alveolata</taxon>
        <taxon>Apicomplexa</taxon>
        <taxon>Conoidasida</taxon>
        <taxon>Coccidia</taxon>
        <taxon>Eucoccidiorida</taxon>
        <taxon>Eimeriorina</taxon>
        <taxon>Cryptosporidiidae</taxon>
        <taxon>Cryptosporidium</taxon>
    </lineage>
</organism>
<protein>
    <recommendedName>
        <fullName evidence="4">Tryptophan--tRNA ligase, cytoplasmic</fullName>
        <ecNumber evidence="3">6.1.1.2</ecNumber>
    </recommendedName>
    <alternativeName>
        <fullName evidence="11">Tryptophanyl-tRNA synthetase</fullName>
    </alternativeName>
</protein>
<evidence type="ECO:0000256" key="3">
    <source>
        <dbReference type="ARBA" id="ARBA00013161"/>
    </source>
</evidence>
<evidence type="ECO:0000256" key="11">
    <source>
        <dbReference type="ARBA" id="ARBA00030268"/>
    </source>
</evidence>
<dbReference type="InterPro" id="IPR002306">
    <property type="entry name" value="Trp-tRNA-ligase"/>
</dbReference>
<comment type="subcellular location">
    <subcellularLocation>
        <location evidence="1">Cytoplasm</location>
    </subcellularLocation>
</comment>
<evidence type="ECO:0000256" key="4">
    <source>
        <dbReference type="ARBA" id="ARBA00013782"/>
    </source>
</evidence>
<dbReference type="Gene3D" id="3.40.50.620">
    <property type="entry name" value="HUPs"/>
    <property type="match status" value="1"/>
</dbReference>
<dbReference type="NCBIfam" id="TIGR00233">
    <property type="entry name" value="trpS"/>
    <property type="match status" value="1"/>
</dbReference>
<dbReference type="Pfam" id="PF00579">
    <property type="entry name" value="tRNA-synt_1b"/>
    <property type="match status" value="1"/>
</dbReference>
<evidence type="ECO:0000256" key="7">
    <source>
        <dbReference type="ARBA" id="ARBA00022741"/>
    </source>
</evidence>
<keyword evidence="7 13" id="KW-0547">Nucleotide-binding</keyword>
<evidence type="ECO:0000256" key="12">
    <source>
        <dbReference type="ARBA" id="ARBA00049929"/>
    </source>
</evidence>
<evidence type="ECO:0000256" key="10">
    <source>
        <dbReference type="ARBA" id="ARBA00023146"/>
    </source>
</evidence>
<keyword evidence="5" id="KW-0963">Cytoplasm</keyword>
<evidence type="ECO:0000256" key="1">
    <source>
        <dbReference type="ARBA" id="ARBA00004496"/>
    </source>
</evidence>
<proteinExistence type="inferred from homology"/>
<dbReference type="InterPro" id="IPR014729">
    <property type="entry name" value="Rossmann-like_a/b/a_fold"/>
</dbReference>
<keyword evidence="6 13" id="KW-0436">Ligase</keyword>
<dbReference type="FunFam" id="3.40.50.620:FF:000033">
    <property type="entry name" value="tryptophan--tRNA ligase, cytoplasmic"/>
    <property type="match status" value="1"/>
</dbReference>
<dbReference type="GO" id="GO:0004830">
    <property type="term" value="F:tryptophan-tRNA ligase activity"/>
    <property type="evidence" value="ECO:0007669"/>
    <property type="project" value="UniProtKB-EC"/>
</dbReference>
<dbReference type="PANTHER" id="PTHR10055:SF1">
    <property type="entry name" value="TRYPTOPHAN--TRNA LIGASE, CYTOPLASMIC"/>
    <property type="match status" value="1"/>
</dbReference>
<dbReference type="GO" id="GO:0005737">
    <property type="term" value="C:cytoplasm"/>
    <property type="evidence" value="ECO:0007669"/>
    <property type="project" value="UniProtKB-SubCell"/>
</dbReference>
<dbReference type="EMBL" id="JAWDEY010000034">
    <property type="protein sequence ID" value="KAK6588351.1"/>
    <property type="molecule type" value="Genomic_DNA"/>
</dbReference>
<accession>A0AAV9XUI9</accession>
<dbReference type="GO" id="GO:0005524">
    <property type="term" value="F:ATP binding"/>
    <property type="evidence" value="ECO:0007669"/>
    <property type="project" value="UniProtKB-KW"/>
</dbReference>
<keyword evidence="15" id="KW-1185">Reference proteome</keyword>
<evidence type="ECO:0000313" key="15">
    <source>
        <dbReference type="Proteomes" id="UP001311799"/>
    </source>
</evidence>
<evidence type="ECO:0000256" key="6">
    <source>
        <dbReference type="ARBA" id="ARBA00022598"/>
    </source>
</evidence>
<dbReference type="InterPro" id="IPR002305">
    <property type="entry name" value="aa-tRNA-synth_Ic"/>
</dbReference>
<keyword evidence="8 13" id="KW-0067">ATP-binding</keyword>
<dbReference type="CDD" id="cd00806">
    <property type="entry name" value="TrpRS_core"/>
    <property type="match status" value="1"/>
</dbReference>
<keyword evidence="10 13" id="KW-0030">Aminoacyl-tRNA synthetase</keyword>
<dbReference type="SUPFAM" id="SSF52374">
    <property type="entry name" value="Nucleotidylyl transferase"/>
    <property type="match status" value="1"/>
</dbReference>
<dbReference type="FunFam" id="1.10.240.10:FF:000007">
    <property type="entry name" value="Tryptophan--tRNA ligase"/>
    <property type="match status" value="1"/>
</dbReference>
<sequence>MSSKNPFLSSALCIVKGSVSTLFGISGNISKVKYKNNKVSFLYSLHSEIEITDDTLEELNNIAGYKVKENSEFIVFRLRSREASSLYGKEHLEGNEGFAEDLELRIVALKGFYLSANMNPILRSTRDIGSILINSINLDEQSNSLAIDFSVDNPLIDQKIDSDIIKDLLCKEYSLEDISSGRFIPPTLEDCTPVSINLDIIGDELVNPWEVKADNAYGIDYNKLIDKFGCKLITEDMISRMERITGKKAHHFFRRKIFLSHRDFDKILDVCERGEPFYLYTGRGPSSESLHVGHLVPFLFTKYLQDTFKVPLVIQLTDDEKFIFKNNLTLEDTHNFAIENMKDIIACGFDPELTFIFTNLDYIQELYPDILRIEKKISCSQIKAIFGFKDSCNVGKFAFPAVQAAPAFSSSFPYIFNKRSDVHCLVPHAIDQDPYFRMVRDVAPRLGYLKPSSIHSIFLPSLQGSQTKMSASVQNSSIFVSDDPETIKNKVMKYAFSGGKSTEEEQRKYGADLDVDVSWQYLRFILEDDDELNEIGRKYSSGEMLSGEIKMILVNELVKLTKKHQENRKAVTESVIQQFTNKNREQLRKLFCEK</sequence>
<dbReference type="EC" id="6.1.1.2" evidence="3"/>
<name>A0AAV9XUI9_9CRYT</name>
<dbReference type="InterPro" id="IPR018163">
    <property type="entry name" value="Thr/Ala-tRNA-synth_IIc_edit"/>
</dbReference>
<comment type="caution">
    <text evidence="14">The sequence shown here is derived from an EMBL/GenBank/DDBJ whole genome shotgun (WGS) entry which is preliminary data.</text>
</comment>
<evidence type="ECO:0000313" key="14">
    <source>
        <dbReference type="EMBL" id="KAK6588351.1"/>
    </source>
</evidence>
<dbReference type="InterPro" id="IPR001412">
    <property type="entry name" value="aa-tRNA-synth_I_CS"/>
</dbReference>
<evidence type="ECO:0000256" key="13">
    <source>
        <dbReference type="RuleBase" id="RU363036"/>
    </source>
</evidence>
<dbReference type="GO" id="GO:0006436">
    <property type="term" value="P:tryptophanyl-tRNA aminoacylation"/>
    <property type="evidence" value="ECO:0007669"/>
    <property type="project" value="InterPro"/>
</dbReference>
<dbReference type="Gene3D" id="1.10.240.10">
    <property type="entry name" value="Tyrosyl-Transfer RNA Synthetase"/>
    <property type="match status" value="1"/>
</dbReference>
<dbReference type="AlphaFoldDB" id="A0AAV9XUI9"/>
<evidence type="ECO:0000256" key="9">
    <source>
        <dbReference type="ARBA" id="ARBA00022917"/>
    </source>
</evidence>
<dbReference type="Proteomes" id="UP001311799">
    <property type="component" value="Unassembled WGS sequence"/>
</dbReference>
<gene>
    <name evidence="14" type="ORF">RS030_6891</name>
</gene>
<dbReference type="PROSITE" id="PS00178">
    <property type="entry name" value="AA_TRNA_LIGASE_I"/>
    <property type="match status" value="1"/>
</dbReference>
<evidence type="ECO:0000256" key="5">
    <source>
        <dbReference type="ARBA" id="ARBA00022490"/>
    </source>
</evidence>
<reference evidence="14 15" key="1">
    <citation type="submission" date="2023-10" db="EMBL/GenBank/DDBJ databases">
        <title>Comparative genomics analysis reveals potential genetic determinants of host preference in Cryptosporidium xiaoi.</title>
        <authorList>
            <person name="Xiao L."/>
            <person name="Li J."/>
        </authorList>
    </citation>
    <scope>NUCLEOTIDE SEQUENCE [LARGE SCALE GENOMIC DNA]</scope>
    <source>
        <strain evidence="14 15">52996</strain>
    </source>
</reference>
<dbReference type="PRINTS" id="PR01039">
    <property type="entry name" value="TRNASYNTHTRP"/>
</dbReference>
<comment type="catalytic activity">
    <reaction evidence="12">
        <text>tRNA(Trp) + L-tryptophan + ATP = L-tryptophyl-tRNA(Trp) + AMP + diphosphate + H(+)</text>
        <dbReference type="Rhea" id="RHEA:24080"/>
        <dbReference type="Rhea" id="RHEA-COMP:9671"/>
        <dbReference type="Rhea" id="RHEA-COMP:9705"/>
        <dbReference type="ChEBI" id="CHEBI:15378"/>
        <dbReference type="ChEBI" id="CHEBI:30616"/>
        <dbReference type="ChEBI" id="CHEBI:33019"/>
        <dbReference type="ChEBI" id="CHEBI:57912"/>
        <dbReference type="ChEBI" id="CHEBI:78442"/>
        <dbReference type="ChEBI" id="CHEBI:78535"/>
        <dbReference type="ChEBI" id="CHEBI:456215"/>
        <dbReference type="EC" id="6.1.1.2"/>
    </reaction>
</comment>
<keyword evidence="9 13" id="KW-0648">Protein biosynthesis</keyword>